<comment type="function">
    <text evidence="1">Involved in the transposition of the insertion sequence.</text>
</comment>
<dbReference type="Pfam" id="PF13276">
    <property type="entry name" value="HTH_21"/>
    <property type="match status" value="1"/>
</dbReference>
<dbReference type="PROSITE" id="PS50994">
    <property type="entry name" value="INTEGRASE"/>
    <property type="match status" value="1"/>
</dbReference>
<dbReference type="InterPro" id="IPR036397">
    <property type="entry name" value="RNaseH_sf"/>
</dbReference>
<accession>A0ABM9ERU3</accession>
<evidence type="ECO:0000259" key="2">
    <source>
        <dbReference type="PROSITE" id="PS50994"/>
    </source>
</evidence>
<dbReference type="Proteomes" id="UP000838308">
    <property type="component" value="Unassembled WGS sequence"/>
</dbReference>
<dbReference type="InterPro" id="IPR001584">
    <property type="entry name" value="Integrase_cat-core"/>
</dbReference>
<dbReference type="InterPro" id="IPR025948">
    <property type="entry name" value="HTH-like_dom"/>
</dbReference>
<evidence type="ECO:0000313" key="3">
    <source>
        <dbReference type="EMBL" id="CAH2715359.1"/>
    </source>
</evidence>
<feature type="domain" description="Integrase catalytic" evidence="2">
    <location>
        <begin position="108"/>
        <end position="271"/>
    </location>
</feature>
<gene>
    <name evidence="3" type="ORF">BACCIP111895_02543</name>
</gene>
<dbReference type="EMBL" id="CALBWS010000015">
    <property type="protein sequence ID" value="CAH2715359.1"/>
    <property type="molecule type" value="Genomic_DNA"/>
</dbReference>
<dbReference type="PANTHER" id="PTHR46889:SF4">
    <property type="entry name" value="TRANSPOSASE INSO FOR INSERTION SEQUENCE ELEMENT IS911B-RELATED"/>
    <property type="match status" value="1"/>
</dbReference>
<protein>
    <submittedName>
        <fullName evidence="3">IS3 family transposase ISRhba2</fullName>
    </submittedName>
</protein>
<dbReference type="InterPro" id="IPR048020">
    <property type="entry name" value="Transpos_IS3"/>
</dbReference>
<sequence>MCKVLKVSSSGYYKWLNNQSKPQSEKDAYRLEIQQKICKSFHESYGTYGSPRVHDDLVEWGYTISQKTVARMMKEMGLTATPKERFVVTTDSKHDLNTYPNLLNRQFNVEEPNQAWVSDITYIWTLEGWVYLSSVMDLFSRKIVGWSLSSHMKKELSIQALNMAIISRRPGEGLIHHSDRGSQYCSHDYIDILKEQKMQISMSRKGDPYDNACIESFHATIKKDLIYRRRFTTRAEAVKAINHYIGSFYNEKRKHSTLGNCSPNQFERTHQKLDWGKIS</sequence>
<dbReference type="NCBIfam" id="NF033516">
    <property type="entry name" value="transpos_IS3"/>
    <property type="match status" value="1"/>
</dbReference>
<dbReference type="Pfam" id="PF00665">
    <property type="entry name" value="rve"/>
    <property type="match status" value="1"/>
</dbReference>
<dbReference type="Pfam" id="PF13333">
    <property type="entry name" value="rve_2"/>
    <property type="match status" value="1"/>
</dbReference>
<reference evidence="3" key="1">
    <citation type="submission" date="2022-04" db="EMBL/GenBank/DDBJ databases">
        <authorList>
            <person name="Criscuolo A."/>
        </authorList>
    </citation>
    <scope>NUCLEOTIDE SEQUENCE</scope>
    <source>
        <strain evidence="3">CIP111895</strain>
    </source>
</reference>
<comment type="caution">
    <text evidence="3">The sequence shown here is derived from an EMBL/GenBank/DDBJ whole genome shotgun (WGS) entry which is preliminary data.</text>
</comment>
<evidence type="ECO:0000256" key="1">
    <source>
        <dbReference type="ARBA" id="ARBA00002286"/>
    </source>
</evidence>
<dbReference type="InterPro" id="IPR050900">
    <property type="entry name" value="Transposase_IS3/IS150/IS904"/>
</dbReference>
<proteinExistence type="predicted"/>
<dbReference type="Gene3D" id="3.30.420.10">
    <property type="entry name" value="Ribonuclease H-like superfamily/Ribonuclease H"/>
    <property type="match status" value="1"/>
</dbReference>
<dbReference type="InterPro" id="IPR012337">
    <property type="entry name" value="RNaseH-like_sf"/>
</dbReference>
<name>A0ABM9ERU3_9BACI</name>
<evidence type="ECO:0000313" key="4">
    <source>
        <dbReference type="Proteomes" id="UP000838308"/>
    </source>
</evidence>
<dbReference type="PANTHER" id="PTHR46889">
    <property type="entry name" value="TRANSPOSASE INSF FOR INSERTION SEQUENCE IS3B-RELATED"/>
    <property type="match status" value="1"/>
</dbReference>
<keyword evidence="4" id="KW-1185">Reference proteome</keyword>
<dbReference type="SUPFAM" id="SSF53098">
    <property type="entry name" value="Ribonuclease H-like"/>
    <property type="match status" value="1"/>
</dbReference>
<organism evidence="3 4">
    <name type="scientific">Neobacillus rhizosphaerae</name>
    <dbReference type="NCBI Taxonomy" id="2880965"/>
    <lineage>
        <taxon>Bacteria</taxon>
        <taxon>Bacillati</taxon>
        <taxon>Bacillota</taxon>
        <taxon>Bacilli</taxon>
        <taxon>Bacillales</taxon>
        <taxon>Bacillaceae</taxon>
        <taxon>Neobacillus</taxon>
    </lineage>
</organism>